<organism evidence="2">
    <name type="scientific">Chaetomium thermophilum (strain DSM 1495 / CBS 144.50 / IMI 039719)</name>
    <name type="common">Thermochaetoides thermophila</name>
    <dbReference type="NCBI Taxonomy" id="759272"/>
    <lineage>
        <taxon>Eukaryota</taxon>
        <taxon>Fungi</taxon>
        <taxon>Dikarya</taxon>
        <taxon>Ascomycota</taxon>
        <taxon>Pezizomycotina</taxon>
        <taxon>Sordariomycetes</taxon>
        <taxon>Sordariomycetidae</taxon>
        <taxon>Sordariales</taxon>
        <taxon>Chaetomiaceae</taxon>
        <taxon>Thermochaetoides</taxon>
    </lineage>
</organism>
<dbReference type="KEGG" id="cthr:CTHT_0070350"/>
<dbReference type="HOGENOM" id="CLU_098340_0_0_1"/>
<dbReference type="STRING" id="759272.G0SHK6"/>
<evidence type="ECO:0000313" key="1">
    <source>
        <dbReference type="EMBL" id="EGS17695.1"/>
    </source>
</evidence>
<accession>G0SHK6</accession>
<dbReference type="EMBL" id="GL988047">
    <property type="protein sequence ID" value="EGS17695.1"/>
    <property type="molecule type" value="Genomic_DNA"/>
</dbReference>
<dbReference type="GeneID" id="18261073"/>
<dbReference type="AlphaFoldDB" id="G0SHK6"/>
<dbReference type="Proteomes" id="UP000008066">
    <property type="component" value="Unassembled WGS sequence"/>
</dbReference>
<keyword evidence="2" id="KW-1185">Reference proteome</keyword>
<evidence type="ECO:0008006" key="3">
    <source>
        <dbReference type="Google" id="ProtNLM"/>
    </source>
</evidence>
<protein>
    <recommendedName>
        <fullName evidence="3">CENP-V/GFA domain-containing protein</fullName>
    </recommendedName>
</protein>
<dbReference type="OMA" id="PWFEEMI"/>
<evidence type="ECO:0000313" key="2">
    <source>
        <dbReference type="Proteomes" id="UP000008066"/>
    </source>
</evidence>
<dbReference type="OrthoDB" id="3907216at2759"/>
<gene>
    <name evidence="1" type="ORF">CTHT_0070350</name>
</gene>
<proteinExistence type="predicted"/>
<name>G0SHK6_CHATD</name>
<reference evidence="1 2" key="1">
    <citation type="journal article" date="2011" name="Cell">
        <title>Insight into structure and assembly of the nuclear pore complex by utilizing the genome of a eukaryotic thermophile.</title>
        <authorList>
            <person name="Amlacher S."/>
            <person name="Sarges P."/>
            <person name="Flemming D."/>
            <person name="van Noort V."/>
            <person name="Kunze R."/>
            <person name="Devos D.P."/>
            <person name="Arumugam M."/>
            <person name="Bork P."/>
            <person name="Hurt E."/>
        </authorList>
    </citation>
    <scope>NUCLEOTIDE SEQUENCE [LARGE SCALE GENOMIC DNA]</scope>
    <source>
        <strain evidence="2">DSM 1495 / CBS 144.50 / IMI 039719</strain>
    </source>
</reference>
<sequence>MPPAPILQSTADWTGLDYLLHGGCHCGRNRYIVQLPKDPDIRRQAQVIIHRSSPPSLTGLLPLYLRIPLTWYHSQTIPLHSNESPTQIRVVYEPPAVTLQANSQPFETGTTTTTTEKRYFCGFCGTPLAFWHESPADEADYIQLALGSLSPGDLTDLEELGLVPDLGSNPASGEIDAYARENPAEGDKAIKKGKGLSWLDQWLEESRFGTLRRATGGEETRTESGTVRVEWEVMEWAPGEGEGEWGECLGKRKFQEVEGGGGLQERPRG</sequence>
<dbReference type="RefSeq" id="XP_006697313.1">
    <property type="nucleotide sequence ID" value="XM_006697250.1"/>
</dbReference>
<dbReference type="eggNOG" id="ENOG502SPQT">
    <property type="taxonomic scope" value="Eukaryota"/>
</dbReference>
<dbReference type="Gene3D" id="2.170.150.70">
    <property type="match status" value="1"/>
</dbReference>